<name>A0ACB8URA3_9EURO</name>
<organism evidence="1">
    <name type="scientific">Ophidiomyces ophidiicola</name>
    <dbReference type="NCBI Taxonomy" id="1387563"/>
    <lineage>
        <taxon>Eukaryota</taxon>
        <taxon>Fungi</taxon>
        <taxon>Dikarya</taxon>
        <taxon>Ascomycota</taxon>
        <taxon>Pezizomycotina</taxon>
        <taxon>Eurotiomycetes</taxon>
        <taxon>Eurotiomycetidae</taxon>
        <taxon>Onygenales</taxon>
        <taxon>Onygenaceae</taxon>
        <taxon>Ophidiomyces</taxon>
    </lineage>
</organism>
<sequence length="341" mass="37001">MPPSRKRRAVDNDSADEYSQAPPGPSQHRRAAAASPADDDGDDDVLIDSELGTTALQVKKMVRLALASEYARLPIRRADLSSKVLGERSRAFKPVFAGAQKALADVFGMQMTEQPLKEKFSISQRRAAQRVEKPSTTSKSWTLISTLPAAYRAAAILPPNRAPSAALESSYVALYSFVVALVTLSGGAMAEQKLDRYLRRVGADAYTPVDRTDRLLARMCRDGYLVRNRDVDAGEEIVDYHVGPRGKVEVGAHGVAGLARVVYGFGATSRRGRPEGEGEGEDAAAEEEEFEQKLRRSLGVSSVGRLRREGEEEEGEASTSNRPGRPARGGRAVLDVDDDDD</sequence>
<evidence type="ECO:0000313" key="1">
    <source>
        <dbReference type="EMBL" id="KAI2382443.1"/>
    </source>
</evidence>
<dbReference type="EMBL" id="JALBCA010000123">
    <property type="protein sequence ID" value="KAI2382443.1"/>
    <property type="molecule type" value="Genomic_DNA"/>
</dbReference>
<reference evidence="1" key="1">
    <citation type="journal article" date="2022" name="bioRxiv">
        <title>Population genetic analysis of Ophidiomyces ophidiicola, the causative agent of snake fungal disease, indicates recent introductions to the USA.</title>
        <authorList>
            <person name="Ladner J.T."/>
            <person name="Palmer J.M."/>
            <person name="Ettinger C.L."/>
            <person name="Stajich J.E."/>
            <person name="Farrell T.M."/>
            <person name="Glorioso B.M."/>
            <person name="Lawson B."/>
            <person name="Price S.J."/>
            <person name="Stengle A.G."/>
            <person name="Grear D.A."/>
            <person name="Lorch J.M."/>
        </authorList>
    </citation>
    <scope>NUCLEOTIDE SEQUENCE</scope>
    <source>
        <strain evidence="1">NWHC 24266-5</strain>
    </source>
</reference>
<proteinExistence type="predicted"/>
<accession>A0ACB8URA3</accession>
<comment type="caution">
    <text evidence="1">The sequence shown here is derived from an EMBL/GenBank/DDBJ whole genome shotgun (WGS) entry which is preliminary data.</text>
</comment>
<protein>
    <submittedName>
        <fullName evidence="1">Uncharacterized protein</fullName>
    </submittedName>
</protein>
<gene>
    <name evidence="1" type="ORF">LOY88_006003</name>
</gene>